<comment type="caution">
    <text evidence="7">The sequence shown here is derived from an EMBL/GenBank/DDBJ whole genome shotgun (WGS) entry which is preliminary data.</text>
</comment>
<dbReference type="InterPro" id="IPR052894">
    <property type="entry name" value="AsmA-related"/>
</dbReference>
<comment type="subcellular location">
    <subcellularLocation>
        <location evidence="1">Membrane</location>
        <topology evidence="1">Single-pass membrane protein</topology>
    </subcellularLocation>
</comment>
<sequence length="1516" mass="169672">MDILYSFFLQINKIYRDIVVVLYLKYSKGIRGLKYIIIFLLFIFWIFYAVPVILLHIPYVQQKIAHTASKELSEYLRVPVKVGKVDFEWFHSIVLEDLYLEDQHKSVLFKANHVSAGFELLPALKGKFVFTTVRLFGFDLHLKKATPQEKLNLQFIIDAFASKDSVKKETNVDLKFNSVLVRKGNVSFDVSSTPETPGKFNGKHVAIKNISAKISIKAFNKDSINASIKKLSFTEKSGFELNKLTLNLTANKDSASIQNFEVKLPQTALKIDRANVDLTQVDSIGQLVDNAKLTLRIAPSEVCLKDLASFVPAFQNFADIIEMSAEVSGSVDNIDLKRLTVKYSDKMLFLGKMELKGITHPEEAYVFGQVNKMYLTTGGIQGLANNFSSKPVVLPREIVKLGTINFTGEISGFFDNLVAFGRLSSAIGAIQTDLIFGRNKSKGIDTYLKGHMATSGLKINELFDAGNPYGNVAFDITLDSQRPVNGNFSGNVKALVTEVDFKGYTYKNVNLTGNFKKNGFNGMIKVDDPNGTLYAEGLFEHRGKNSVFNFVADLKSFRPDKLHLTNAYDSPEISGTLKADFTGNTIDNVEGNIRIDSLLFKTAPSEFFINKFQIAASGHSLDRRLTITSDVINGEINGSYSFETIIPSLMNTFKGYLPALIKATQKEKKTKENNFSLLLTIENTDSISKTLKLPVTIVNQSRIVGHYNNKYNKFRVEAFLPGFKVGASTFESGYMVCDNPTDEIVLHVKATNFNNKGLKNYLDLSLNAKNDRINSLISWANNKSKTFKADLSSSTHFVMQEQEAGPAKLRTEIELNQSPIIVNDSLWQIEPSNIFIENGRIMIDNFYAYHDDQFIRLDGDVSKTPTDTLKLDLKDVELSYIFDIVNIPVLQFGGKATGTFNLNDLYGSRVLNTDLEIENFSFNKVPFGKLNLYSEWDDQQQGIMMLGSIYKNDSTWTDINGFIYPVGEKSGLSLYFDANDIDISFLQPFMQNIAKNIKGSGFGNVHLFGPFSKLTVEGEALIKDGGLGIDYLNTYYTFTDSIHLTPEKIRVKDLTLYDKDGNKGKVNGEVNHQFFRDFNFKATVQADNMLLYNATPRQNPQISGTAYGSGSATIQGNEQLINFDINMRSNPGTSIALNFMEGSKAMEYDFINFVEKDTIATDSKGSSLSSEKKQNSSGGAEYRMNFLLDLTPDAQIELVMDPVSGDKIKGYGNGNMQIQYGTKTDLRMYGAYSIESGSYNFSLQQVIQKDFKLREGSTVSFRGDPFDANLDINAIYSLTANLGDLDESLAQESARTNVPVNCVLNLNGVLRSPTISFDLELPNSNEELERKMRSLVDTEEMMTRQVVYLLVLNKFYTPDYAMVSSTTSGFASVASSAISSQLSNILSSITDKVQIGTNIRASESSFTDTEVEMMLSSQLLDNRLLFNGNFGYKNNPTQPRTFVGEFDLEYKLNKSGEIRLKAYNHSNDMYKYLKSALTTQGVGIMFKKDFDRLGDIFRKRRRYQLIPADSTKNTSN</sequence>
<keyword evidence="3 5" id="KW-1133">Transmembrane helix</keyword>
<evidence type="ECO:0000256" key="2">
    <source>
        <dbReference type="ARBA" id="ARBA00022692"/>
    </source>
</evidence>
<dbReference type="GO" id="GO:0009306">
    <property type="term" value="P:protein secretion"/>
    <property type="evidence" value="ECO:0007669"/>
    <property type="project" value="InterPro"/>
</dbReference>
<organism evidence="7">
    <name type="scientific">bioreactor metagenome</name>
    <dbReference type="NCBI Taxonomy" id="1076179"/>
    <lineage>
        <taxon>unclassified sequences</taxon>
        <taxon>metagenomes</taxon>
        <taxon>ecological metagenomes</taxon>
    </lineage>
</organism>
<evidence type="ECO:0000256" key="4">
    <source>
        <dbReference type="ARBA" id="ARBA00023136"/>
    </source>
</evidence>
<reference evidence="7" key="1">
    <citation type="submission" date="2019-08" db="EMBL/GenBank/DDBJ databases">
        <authorList>
            <person name="Kucharzyk K."/>
            <person name="Murdoch R.W."/>
            <person name="Higgins S."/>
            <person name="Loffler F."/>
        </authorList>
    </citation>
    <scope>NUCLEOTIDE SEQUENCE</scope>
</reference>
<evidence type="ECO:0000256" key="3">
    <source>
        <dbReference type="ARBA" id="ARBA00022989"/>
    </source>
</evidence>
<evidence type="ECO:0000313" key="7">
    <source>
        <dbReference type="EMBL" id="MPL85289.1"/>
    </source>
</evidence>
<dbReference type="Pfam" id="PF04357">
    <property type="entry name" value="TamB"/>
    <property type="match status" value="1"/>
</dbReference>
<accession>A0A644V1T1</accession>
<protein>
    <recommendedName>
        <fullName evidence="6">Translocation and assembly module TamB C-terminal domain-containing protein</fullName>
    </recommendedName>
</protein>
<keyword evidence="4 5" id="KW-0472">Membrane</keyword>
<evidence type="ECO:0000259" key="6">
    <source>
        <dbReference type="Pfam" id="PF04357"/>
    </source>
</evidence>
<proteinExistence type="predicted"/>
<gene>
    <name evidence="7" type="ORF">SDC9_31257</name>
</gene>
<evidence type="ECO:0000256" key="5">
    <source>
        <dbReference type="SAM" id="Phobius"/>
    </source>
</evidence>
<dbReference type="InterPro" id="IPR007452">
    <property type="entry name" value="TamB_C"/>
</dbReference>
<dbReference type="GO" id="GO:0005886">
    <property type="term" value="C:plasma membrane"/>
    <property type="evidence" value="ECO:0007669"/>
    <property type="project" value="InterPro"/>
</dbReference>
<dbReference type="PANTHER" id="PTHR30441">
    <property type="entry name" value="DUF748 DOMAIN-CONTAINING PROTEIN"/>
    <property type="match status" value="1"/>
</dbReference>
<dbReference type="EMBL" id="VSSQ01000203">
    <property type="protein sequence ID" value="MPL85289.1"/>
    <property type="molecule type" value="Genomic_DNA"/>
</dbReference>
<keyword evidence="2 5" id="KW-0812">Transmembrane</keyword>
<feature type="transmembrane region" description="Helical" evidence="5">
    <location>
        <begin position="35"/>
        <end position="59"/>
    </location>
</feature>
<dbReference type="GO" id="GO:0090313">
    <property type="term" value="P:regulation of protein targeting to membrane"/>
    <property type="evidence" value="ECO:0007669"/>
    <property type="project" value="TreeGrafter"/>
</dbReference>
<feature type="domain" description="Translocation and assembly module TamB C-terminal" evidence="6">
    <location>
        <begin position="1058"/>
        <end position="1490"/>
    </location>
</feature>
<evidence type="ECO:0000256" key="1">
    <source>
        <dbReference type="ARBA" id="ARBA00004167"/>
    </source>
</evidence>
<name>A0A644V1T1_9ZZZZ</name>
<dbReference type="PANTHER" id="PTHR30441:SF4">
    <property type="entry name" value="PROTEIN ASMA"/>
    <property type="match status" value="1"/>
</dbReference>